<gene>
    <name evidence="3" type="ORF">PGLA1383_LOCUS35802</name>
</gene>
<feature type="transmembrane region" description="Helical" evidence="2">
    <location>
        <begin position="159"/>
        <end position="179"/>
    </location>
</feature>
<keyword evidence="2" id="KW-0472">Membrane</keyword>
<dbReference type="EMBL" id="CAJNNV010026426">
    <property type="protein sequence ID" value="CAE8618156.1"/>
    <property type="molecule type" value="Genomic_DNA"/>
</dbReference>
<protein>
    <recommendedName>
        <fullName evidence="5">Transmembrane protein</fullName>
    </recommendedName>
</protein>
<evidence type="ECO:0008006" key="5">
    <source>
        <dbReference type="Google" id="ProtNLM"/>
    </source>
</evidence>
<feature type="transmembrane region" description="Helical" evidence="2">
    <location>
        <begin position="191"/>
        <end position="213"/>
    </location>
</feature>
<accession>A0A813G1C8</accession>
<comment type="caution">
    <text evidence="3">The sequence shown here is derived from an EMBL/GenBank/DDBJ whole genome shotgun (WGS) entry which is preliminary data.</text>
</comment>
<feature type="non-terminal residue" evidence="3">
    <location>
        <position position="1"/>
    </location>
</feature>
<dbReference type="Proteomes" id="UP000654075">
    <property type="component" value="Unassembled WGS sequence"/>
</dbReference>
<feature type="transmembrane region" description="Helical" evidence="2">
    <location>
        <begin position="220"/>
        <end position="242"/>
    </location>
</feature>
<feature type="transmembrane region" description="Helical" evidence="2">
    <location>
        <begin position="254"/>
        <end position="273"/>
    </location>
</feature>
<evidence type="ECO:0000256" key="1">
    <source>
        <dbReference type="SAM" id="MobiDB-lite"/>
    </source>
</evidence>
<feature type="compositionally biased region" description="Polar residues" evidence="1">
    <location>
        <begin position="35"/>
        <end position="48"/>
    </location>
</feature>
<dbReference type="AlphaFoldDB" id="A0A813G1C8"/>
<proteinExistence type="predicted"/>
<evidence type="ECO:0000313" key="3">
    <source>
        <dbReference type="EMBL" id="CAE8618156.1"/>
    </source>
</evidence>
<sequence>PWLNELPRVREQVGGSSSSGGSSLGGPRPAPTGQGFASASSNPSQGSRSAGVAMESRLCLAFAQFSACSNWDRQVSPGRPPPLVLTTPLSLSALLDLLRWRNSVAGGDLENLQLSNADSVVSSGGIIGCCSRQPSSCWSECRRLLLRWRDLGSWGPPEAALMTLVILLAFDLMAFIMMIDHLWKINDLAMFVFIFLPPLVQPAAIVLGVVFLLTEVPAVGCIFGAMELFGTVSALFTLVVLVPEENPDALIFDFMALALIALVKAVLFSAANAHVMHLQAARDVEFMGTSDGEFLGDALF</sequence>
<keyword evidence="2" id="KW-1133">Transmembrane helix</keyword>
<keyword evidence="4" id="KW-1185">Reference proteome</keyword>
<name>A0A813G1C8_POLGL</name>
<keyword evidence="2" id="KW-0812">Transmembrane</keyword>
<evidence type="ECO:0000256" key="2">
    <source>
        <dbReference type="SAM" id="Phobius"/>
    </source>
</evidence>
<feature type="region of interest" description="Disordered" evidence="1">
    <location>
        <begin position="1"/>
        <end position="49"/>
    </location>
</feature>
<evidence type="ECO:0000313" key="4">
    <source>
        <dbReference type="Proteomes" id="UP000654075"/>
    </source>
</evidence>
<organism evidence="3 4">
    <name type="scientific">Polarella glacialis</name>
    <name type="common">Dinoflagellate</name>
    <dbReference type="NCBI Taxonomy" id="89957"/>
    <lineage>
        <taxon>Eukaryota</taxon>
        <taxon>Sar</taxon>
        <taxon>Alveolata</taxon>
        <taxon>Dinophyceae</taxon>
        <taxon>Suessiales</taxon>
        <taxon>Suessiaceae</taxon>
        <taxon>Polarella</taxon>
    </lineage>
</organism>
<reference evidence="3" key="1">
    <citation type="submission" date="2021-02" db="EMBL/GenBank/DDBJ databases">
        <authorList>
            <person name="Dougan E. K."/>
            <person name="Rhodes N."/>
            <person name="Thang M."/>
            <person name="Chan C."/>
        </authorList>
    </citation>
    <scope>NUCLEOTIDE SEQUENCE</scope>
</reference>